<dbReference type="GeneID" id="108695656"/>
<evidence type="ECO:0000256" key="10">
    <source>
        <dbReference type="ARBA" id="ARBA00023170"/>
    </source>
</evidence>
<feature type="transmembrane region" description="Helical" evidence="13">
    <location>
        <begin position="38"/>
        <end position="60"/>
    </location>
</feature>
<name>A0A8J0SZD6_XENLA</name>
<keyword evidence="5" id="KW-0552">Olfaction</keyword>
<dbReference type="PANTHER" id="PTHR24242">
    <property type="entry name" value="G-PROTEIN COUPLED RECEPTOR"/>
    <property type="match status" value="1"/>
</dbReference>
<dbReference type="PRINTS" id="PR00245">
    <property type="entry name" value="OLFACTORYR"/>
</dbReference>
<evidence type="ECO:0000256" key="9">
    <source>
        <dbReference type="ARBA" id="ARBA00023157"/>
    </source>
</evidence>
<dbReference type="AlphaFoldDB" id="A0A8J0SZD6"/>
<keyword evidence="3" id="KW-0716">Sensory transduction</keyword>
<feature type="transmembrane region" description="Helical" evidence="13">
    <location>
        <begin position="252"/>
        <end position="272"/>
    </location>
</feature>
<dbReference type="Gene3D" id="1.20.1070.10">
    <property type="entry name" value="Rhodopsin 7-helix transmembrane proteins"/>
    <property type="match status" value="1"/>
</dbReference>
<dbReference type="FunFam" id="1.20.1070.10:FF:000001">
    <property type="entry name" value="Olfactory receptor"/>
    <property type="match status" value="1"/>
</dbReference>
<evidence type="ECO:0000256" key="4">
    <source>
        <dbReference type="ARBA" id="ARBA00022692"/>
    </source>
</evidence>
<dbReference type="GO" id="GO:0004930">
    <property type="term" value="F:G protein-coupled receptor activity"/>
    <property type="evidence" value="ECO:0007669"/>
    <property type="project" value="UniProtKB-KW"/>
</dbReference>
<comment type="subcellular location">
    <subcellularLocation>
        <location evidence="1">Cell membrane</location>
        <topology evidence="1">Multi-pass membrane protein</topology>
    </subcellularLocation>
</comment>
<dbReference type="CDD" id="cd13954">
    <property type="entry name" value="7tmA_OR"/>
    <property type="match status" value="1"/>
</dbReference>
<dbReference type="OrthoDB" id="9896355at2759"/>
<keyword evidence="12" id="KW-0807">Transducer</keyword>
<keyword evidence="2" id="KW-1003">Cell membrane</keyword>
<feature type="transmembrane region" description="Helical" evidence="13">
    <location>
        <begin position="72"/>
        <end position="90"/>
    </location>
</feature>
<dbReference type="GO" id="GO:0004984">
    <property type="term" value="F:olfactory receptor activity"/>
    <property type="evidence" value="ECO:0007669"/>
    <property type="project" value="InterPro"/>
</dbReference>
<keyword evidence="8 13" id="KW-0472">Membrane</keyword>
<dbReference type="GO" id="GO:0005886">
    <property type="term" value="C:plasma membrane"/>
    <property type="evidence" value="ECO:0007669"/>
    <property type="project" value="UniProtKB-SubCell"/>
</dbReference>
<organism evidence="15 16">
    <name type="scientific">Xenopus laevis</name>
    <name type="common">African clawed frog</name>
    <dbReference type="NCBI Taxonomy" id="8355"/>
    <lineage>
        <taxon>Eukaryota</taxon>
        <taxon>Metazoa</taxon>
        <taxon>Chordata</taxon>
        <taxon>Craniata</taxon>
        <taxon>Vertebrata</taxon>
        <taxon>Euteleostomi</taxon>
        <taxon>Amphibia</taxon>
        <taxon>Batrachia</taxon>
        <taxon>Anura</taxon>
        <taxon>Pipoidea</taxon>
        <taxon>Pipidae</taxon>
        <taxon>Xenopodinae</taxon>
        <taxon>Xenopus</taxon>
        <taxon>Xenopus</taxon>
    </lineage>
</organism>
<proteinExistence type="predicted"/>
<dbReference type="PROSITE" id="PS00237">
    <property type="entry name" value="G_PROTEIN_RECEP_F1_1"/>
    <property type="match status" value="1"/>
</dbReference>
<keyword evidence="10 16" id="KW-0675">Receptor</keyword>
<dbReference type="RefSeq" id="XP_018079985.2">
    <property type="nucleotide sequence ID" value="XM_018224496.2"/>
</dbReference>
<evidence type="ECO:0000256" key="1">
    <source>
        <dbReference type="ARBA" id="ARBA00004651"/>
    </source>
</evidence>
<evidence type="ECO:0000256" key="12">
    <source>
        <dbReference type="ARBA" id="ARBA00023224"/>
    </source>
</evidence>
<accession>A0A8J0SZD6</accession>
<evidence type="ECO:0000256" key="2">
    <source>
        <dbReference type="ARBA" id="ARBA00022475"/>
    </source>
</evidence>
<keyword evidence="11" id="KW-0325">Glycoprotein</keyword>
<keyword evidence="6 13" id="KW-1133">Transmembrane helix</keyword>
<keyword evidence="7" id="KW-0297">G-protein coupled receptor</keyword>
<evidence type="ECO:0000259" key="14">
    <source>
        <dbReference type="PROSITE" id="PS50262"/>
    </source>
</evidence>
<dbReference type="InterPro" id="IPR050939">
    <property type="entry name" value="Olfactory_GPCR1"/>
</dbReference>
<feature type="transmembrane region" description="Helical" evidence="13">
    <location>
        <begin position="217"/>
        <end position="240"/>
    </location>
</feature>
<dbReference type="Proteomes" id="UP000186698">
    <property type="component" value="Chromosome 1L"/>
</dbReference>
<keyword evidence="4 13" id="KW-0812">Transmembrane</keyword>
<evidence type="ECO:0000256" key="11">
    <source>
        <dbReference type="ARBA" id="ARBA00023180"/>
    </source>
</evidence>
<evidence type="ECO:0000256" key="8">
    <source>
        <dbReference type="ARBA" id="ARBA00023136"/>
    </source>
</evidence>
<evidence type="ECO:0000256" key="3">
    <source>
        <dbReference type="ARBA" id="ARBA00022606"/>
    </source>
</evidence>
<dbReference type="InterPro" id="IPR000725">
    <property type="entry name" value="Olfact_rcpt"/>
</dbReference>
<dbReference type="SUPFAM" id="SSF81321">
    <property type="entry name" value="Family A G protein-coupled receptor-like"/>
    <property type="match status" value="1"/>
</dbReference>
<reference evidence="16" key="1">
    <citation type="submission" date="2025-08" db="UniProtKB">
        <authorList>
            <consortium name="RefSeq"/>
        </authorList>
    </citation>
    <scope>IDENTIFICATION</scope>
    <source>
        <strain evidence="16">J_2021</strain>
        <tissue evidence="16">Erythrocytes</tissue>
    </source>
</reference>
<dbReference type="InterPro" id="IPR017452">
    <property type="entry name" value="GPCR_Rhodpsn_7TM"/>
</dbReference>
<dbReference type="KEGG" id="xla:108695656"/>
<protein>
    <submittedName>
        <fullName evidence="16">Olfactory receptor 6M1</fullName>
    </submittedName>
</protein>
<feature type="transmembrane region" description="Helical" evidence="13">
    <location>
        <begin position="153"/>
        <end position="178"/>
    </location>
</feature>
<feature type="transmembrane region" description="Helical" evidence="13">
    <location>
        <begin position="110"/>
        <end position="132"/>
    </location>
</feature>
<keyword evidence="9" id="KW-1015">Disulfide bond</keyword>
<evidence type="ECO:0000256" key="7">
    <source>
        <dbReference type="ARBA" id="ARBA00023040"/>
    </source>
</evidence>
<dbReference type="PROSITE" id="PS50262">
    <property type="entry name" value="G_PROTEIN_RECEP_F1_2"/>
    <property type="match status" value="1"/>
</dbReference>
<dbReference type="Pfam" id="PF13853">
    <property type="entry name" value="7tm_4"/>
    <property type="match status" value="1"/>
</dbReference>
<gene>
    <name evidence="16" type="primary">LOC108695656</name>
</gene>
<feature type="transmembrane region" description="Helical" evidence="13">
    <location>
        <begin position="284"/>
        <end position="303"/>
    </location>
</feature>
<evidence type="ECO:0000256" key="5">
    <source>
        <dbReference type="ARBA" id="ARBA00022725"/>
    </source>
</evidence>
<evidence type="ECO:0000313" key="15">
    <source>
        <dbReference type="Proteomes" id="UP000186698"/>
    </source>
</evidence>
<dbReference type="PANTHER" id="PTHR24242:SF392">
    <property type="entry name" value="OLFACTORY RECEPTOR 6N2-LIKE"/>
    <property type="match status" value="1"/>
</dbReference>
<keyword evidence="15" id="KW-1185">Reference proteome</keyword>
<evidence type="ECO:0000256" key="6">
    <source>
        <dbReference type="ARBA" id="ARBA00022989"/>
    </source>
</evidence>
<feature type="domain" description="G-protein coupled receptors family 1 profile" evidence="14">
    <location>
        <begin position="53"/>
        <end position="301"/>
    </location>
</feature>
<dbReference type="InterPro" id="IPR000276">
    <property type="entry name" value="GPCR_Rhodpsn"/>
</dbReference>
<evidence type="ECO:0000313" key="16">
    <source>
        <dbReference type="RefSeq" id="XP_018079985.2"/>
    </source>
</evidence>
<sequence length="323" mass="37146">MRIYISMNETNCLQMSEKNNTDEFTFIGFSSLPLMKFWLTPALMFAYSFTIIENIFLITLVRVDNSLQTPKYFFLEHFSFLECCYTTVIIPKTLYNLITNMTTVRFSTCILQLYLFLSLGATECLLLAAMAYDRYIAICYPLHYSVMISHHMCLLLVCFSWLGGFLAAAVPVILISQIQFCSLRINYFFCDIPPIMQLSCCRIIYIEFTISFISSTVLMSSFTVILISYIQIIITIFIIPSNRGLHKTFSTCASHLAVVSIYYASGAFMYARPNAQETVETNKLVALFYVVITPMLNPIIYSFRNSNVLQAMRQFLHIKKIIV</sequence>
<evidence type="ECO:0000256" key="13">
    <source>
        <dbReference type="SAM" id="Phobius"/>
    </source>
</evidence>